<dbReference type="RefSeq" id="WP_405454380.1">
    <property type="nucleotide sequence ID" value="NZ_CP108164.1"/>
</dbReference>
<keyword evidence="3" id="KW-0547">Nucleotide-binding</keyword>
<dbReference type="GeneID" id="97286250"/>
<evidence type="ECO:0000256" key="3">
    <source>
        <dbReference type="ARBA" id="ARBA00022741"/>
    </source>
</evidence>
<proteinExistence type="inferred from homology"/>
<evidence type="ECO:0000313" key="9">
    <source>
        <dbReference type="Proteomes" id="UP001622557"/>
    </source>
</evidence>
<comment type="similarity">
    <text evidence="1">Belongs to the zeta toxin family.</text>
</comment>
<protein>
    <recommendedName>
        <fullName evidence="5">UDP-N-acetylglucosamine kinase</fullName>
        <ecNumber evidence="2">2.7.1.176</ecNumber>
    </recommendedName>
    <alternativeName>
        <fullName evidence="5">UDP-N-acetylglucosamine kinase</fullName>
    </alternativeName>
</protein>
<gene>
    <name evidence="8" type="ORF">OG350_37425</name>
</gene>
<evidence type="ECO:0000256" key="6">
    <source>
        <dbReference type="ARBA" id="ARBA00048178"/>
    </source>
</evidence>
<reference evidence="8 9" key="1">
    <citation type="submission" date="2022-10" db="EMBL/GenBank/DDBJ databases">
        <title>The complete genomes of actinobacterial strains from the NBC collection.</title>
        <authorList>
            <person name="Joergensen T.S."/>
            <person name="Alvarez Arevalo M."/>
            <person name="Sterndorff E.B."/>
            <person name="Faurdal D."/>
            <person name="Vuksanovic O."/>
            <person name="Mourched A.-S."/>
            <person name="Charusanti P."/>
            <person name="Shaw S."/>
            <person name="Blin K."/>
            <person name="Weber T."/>
        </authorList>
    </citation>
    <scope>NUCLEOTIDE SEQUENCE [LARGE SCALE GENOMIC DNA]</scope>
    <source>
        <strain evidence="8 9">NBC_00156</strain>
    </source>
</reference>
<organism evidence="8 9">
    <name type="scientific">Streptomyces achromogenes</name>
    <dbReference type="NCBI Taxonomy" id="67255"/>
    <lineage>
        <taxon>Bacteria</taxon>
        <taxon>Bacillati</taxon>
        <taxon>Actinomycetota</taxon>
        <taxon>Actinomycetes</taxon>
        <taxon>Kitasatosporales</taxon>
        <taxon>Streptomycetaceae</taxon>
        <taxon>Streptomyces</taxon>
    </lineage>
</organism>
<evidence type="ECO:0000256" key="2">
    <source>
        <dbReference type="ARBA" id="ARBA00011963"/>
    </source>
</evidence>
<dbReference type="EC" id="2.7.1.176" evidence="2"/>
<dbReference type="InterPro" id="IPR010488">
    <property type="entry name" value="Zeta_toxin_domain"/>
</dbReference>
<comment type="catalytic activity">
    <reaction evidence="6">
        <text>UDP-N-acetyl-alpha-D-glucosamine + ATP = UDP-N-acetyl-alpha-D-glucosamine 3'-phosphate + ADP + H(+)</text>
        <dbReference type="Rhea" id="RHEA:32671"/>
        <dbReference type="ChEBI" id="CHEBI:15378"/>
        <dbReference type="ChEBI" id="CHEBI:30616"/>
        <dbReference type="ChEBI" id="CHEBI:57705"/>
        <dbReference type="ChEBI" id="CHEBI:64353"/>
        <dbReference type="ChEBI" id="CHEBI:456216"/>
        <dbReference type="EC" id="2.7.1.176"/>
    </reaction>
</comment>
<evidence type="ECO:0000259" key="7">
    <source>
        <dbReference type="Pfam" id="PF06414"/>
    </source>
</evidence>
<evidence type="ECO:0000313" key="8">
    <source>
        <dbReference type="EMBL" id="WTQ85615.1"/>
    </source>
</evidence>
<keyword evidence="9" id="KW-1185">Reference proteome</keyword>
<evidence type="ECO:0000256" key="5">
    <source>
        <dbReference type="ARBA" id="ARBA00032897"/>
    </source>
</evidence>
<dbReference type="InterPro" id="IPR027417">
    <property type="entry name" value="P-loop_NTPase"/>
</dbReference>
<name>A0ABZ1KYR6_STRAH</name>
<dbReference type="Gene3D" id="3.40.50.300">
    <property type="entry name" value="P-loop containing nucleotide triphosphate hydrolases"/>
    <property type="match status" value="1"/>
</dbReference>
<keyword evidence="4" id="KW-0067">ATP-binding</keyword>
<evidence type="ECO:0000256" key="4">
    <source>
        <dbReference type="ARBA" id="ARBA00022840"/>
    </source>
</evidence>
<dbReference type="EMBL" id="CP108164">
    <property type="protein sequence ID" value="WTQ85615.1"/>
    <property type="molecule type" value="Genomic_DNA"/>
</dbReference>
<sequence>MSGSGRSAAAFTAGAMLYRQAGYRVELVVLAVRAADSLQGTAERYARLSGHGAPARFTTAGGHDAHFAALPDTVRVFRPDASGSGPGRCGRCQDRELPMTAGRVVG</sequence>
<accession>A0ABZ1KYR6</accession>
<feature type="domain" description="Zeta toxin" evidence="7">
    <location>
        <begin position="16"/>
        <end position="77"/>
    </location>
</feature>
<dbReference type="Pfam" id="PF06414">
    <property type="entry name" value="Zeta_toxin"/>
    <property type="match status" value="1"/>
</dbReference>
<evidence type="ECO:0000256" key="1">
    <source>
        <dbReference type="ARBA" id="ARBA00009104"/>
    </source>
</evidence>
<dbReference type="Proteomes" id="UP001622557">
    <property type="component" value="Chromosome"/>
</dbReference>